<gene>
    <name evidence="4" type="ORF">KFL_000720070</name>
</gene>
<dbReference type="GO" id="GO:0005634">
    <property type="term" value="C:nucleus"/>
    <property type="evidence" value="ECO:0000318"/>
    <property type="project" value="GO_Central"/>
</dbReference>
<dbReference type="InterPro" id="IPR000228">
    <property type="entry name" value="RNA3'_term_phos_cyc"/>
</dbReference>
<dbReference type="Proteomes" id="UP000054558">
    <property type="component" value="Unassembled WGS sequence"/>
</dbReference>
<evidence type="ECO:0008006" key="6">
    <source>
        <dbReference type="Google" id="ProtNLM"/>
    </source>
</evidence>
<dbReference type="InterPro" id="IPR036553">
    <property type="entry name" value="RPTC_insert"/>
</dbReference>
<dbReference type="STRING" id="105231.A0A1Y1HZ46"/>
<dbReference type="SUPFAM" id="SSF52913">
    <property type="entry name" value="RNA 3'-terminal phosphate cyclase, RPTC, insert domain"/>
    <property type="match status" value="1"/>
</dbReference>
<proteinExistence type="predicted"/>
<evidence type="ECO:0000313" key="4">
    <source>
        <dbReference type="EMBL" id="GAQ81138.1"/>
    </source>
</evidence>
<dbReference type="GO" id="GO:0003963">
    <property type="term" value="F:RNA-3'-phosphate cyclase activity"/>
    <property type="evidence" value="ECO:0000318"/>
    <property type="project" value="GO_Central"/>
</dbReference>
<feature type="domain" description="RNA 3'-terminal phosphate cyclase insert" evidence="3">
    <location>
        <begin position="298"/>
        <end position="405"/>
    </location>
</feature>
<evidence type="ECO:0000259" key="3">
    <source>
        <dbReference type="Pfam" id="PF05189"/>
    </source>
</evidence>
<dbReference type="InterPro" id="IPR013792">
    <property type="entry name" value="RNA3'P_cycl/enolpyr_Trfase_a/b"/>
</dbReference>
<dbReference type="InterPro" id="IPR013791">
    <property type="entry name" value="RNA3'-term_phos_cycl_insert"/>
</dbReference>
<dbReference type="Pfam" id="PF05189">
    <property type="entry name" value="RTC_insert"/>
    <property type="match status" value="1"/>
</dbReference>
<reference evidence="4 5" key="1">
    <citation type="journal article" date="2014" name="Nat. Commun.">
        <title>Klebsormidium flaccidum genome reveals primary factors for plant terrestrial adaptation.</title>
        <authorList>
            <person name="Hori K."/>
            <person name="Maruyama F."/>
            <person name="Fujisawa T."/>
            <person name="Togashi T."/>
            <person name="Yamamoto N."/>
            <person name="Seo M."/>
            <person name="Sato S."/>
            <person name="Yamada T."/>
            <person name="Mori H."/>
            <person name="Tajima N."/>
            <person name="Moriyama T."/>
            <person name="Ikeuchi M."/>
            <person name="Watanabe M."/>
            <person name="Wada H."/>
            <person name="Kobayashi K."/>
            <person name="Saito M."/>
            <person name="Masuda T."/>
            <person name="Sasaki-Sekimoto Y."/>
            <person name="Mashiguchi K."/>
            <person name="Awai K."/>
            <person name="Shimojima M."/>
            <person name="Masuda S."/>
            <person name="Iwai M."/>
            <person name="Nobusawa T."/>
            <person name="Narise T."/>
            <person name="Kondo S."/>
            <person name="Saito H."/>
            <person name="Sato R."/>
            <person name="Murakawa M."/>
            <person name="Ihara Y."/>
            <person name="Oshima-Yamada Y."/>
            <person name="Ohtaka K."/>
            <person name="Satoh M."/>
            <person name="Sonobe K."/>
            <person name="Ishii M."/>
            <person name="Ohtani R."/>
            <person name="Kanamori-Sato M."/>
            <person name="Honoki R."/>
            <person name="Miyazaki D."/>
            <person name="Mochizuki H."/>
            <person name="Umetsu J."/>
            <person name="Higashi K."/>
            <person name="Shibata D."/>
            <person name="Kamiya Y."/>
            <person name="Sato N."/>
            <person name="Nakamura Y."/>
            <person name="Tabata S."/>
            <person name="Ida S."/>
            <person name="Kurokawa K."/>
            <person name="Ohta H."/>
        </authorList>
    </citation>
    <scope>NUCLEOTIDE SEQUENCE [LARGE SCALE GENOMIC DNA]</scope>
    <source>
        <strain evidence="4 5">NIES-2285</strain>
    </source>
</reference>
<dbReference type="SUPFAM" id="SSF55205">
    <property type="entry name" value="EPT/RTPC-like"/>
    <property type="match status" value="3"/>
</dbReference>
<dbReference type="PANTHER" id="PTHR11096">
    <property type="entry name" value="RNA 3' TERMINAL PHOSPHATE CYCLASE"/>
    <property type="match status" value="1"/>
</dbReference>
<feature type="domain" description="RNA 3'-terminal phosphate cyclase" evidence="2">
    <location>
        <begin position="224"/>
        <end position="457"/>
    </location>
</feature>
<evidence type="ECO:0000313" key="5">
    <source>
        <dbReference type="Proteomes" id="UP000054558"/>
    </source>
</evidence>
<feature type="region of interest" description="Disordered" evidence="1">
    <location>
        <begin position="152"/>
        <end position="182"/>
    </location>
</feature>
<dbReference type="OrthoDB" id="25029at2759"/>
<accession>A0A1Y1HZ46</accession>
<dbReference type="Pfam" id="PF01137">
    <property type="entry name" value="RTC"/>
    <property type="match status" value="2"/>
</dbReference>
<sequence length="499" mass="52138">MPIPGWKTKVFRVSEEDIALQRMEGPFESFDGGATHIDGSYFEGGGQVVRNAVALASITGQKLRISDVRANRRPSGLAYQHCTGVELVTRICDGVVGGAAVGSTEVRLAPGTIVPGRYVADPGTAGATALLAQAALPCLLLAGPLQNGGEEMEALGKGGGASAAAKERSGTESGFEQEGKAGEHVTASVSLVDYADDTEQEEAGPSHKEGMGAGKEGSAVTGGGFSSLLLRGGTDASKAPPIDYIKEVLFPTVKRLLGVELEMHVKRRGFYPKGNGELTVTITKSVERGKCLPAFSLTERGNVTSVHVRAFTAGALPQHVSEEMLQSARAVLDSFFSSPAFASPPPVQYESVRETPESAFGNGAGILLLAETSTGCRLAGSRVLERGQKGADAGREAAEDLVGDLRSGGCVDRYLQDQLVVFMAAAEGTSRLLIGRPTLHTCTAVWVAESMASARFRLLTHDGQPATNLLREPTGGHNEFGDPGTESWILECDGAALNV</sequence>
<dbReference type="Gene3D" id="3.65.10.20">
    <property type="entry name" value="RNA 3'-terminal phosphate cyclase domain"/>
    <property type="match status" value="2"/>
</dbReference>
<dbReference type="PANTHER" id="PTHR11096:SF0">
    <property type="entry name" value="RNA 3'-TERMINAL PHOSPHATE CYCLASE"/>
    <property type="match status" value="1"/>
</dbReference>
<protein>
    <recommendedName>
        <fullName evidence="6">RNA 3'-terminal-phosphate cyclase (ATP)</fullName>
    </recommendedName>
</protein>
<dbReference type="OMA" id="WSPPIDY"/>
<organism evidence="4 5">
    <name type="scientific">Klebsormidium nitens</name>
    <name type="common">Green alga</name>
    <name type="synonym">Ulothrix nitens</name>
    <dbReference type="NCBI Taxonomy" id="105231"/>
    <lineage>
        <taxon>Eukaryota</taxon>
        <taxon>Viridiplantae</taxon>
        <taxon>Streptophyta</taxon>
        <taxon>Klebsormidiophyceae</taxon>
        <taxon>Klebsormidiales</taxon>
        <taxon>Klebsormidiaceae</taxon>
        <taxon>Klebsormidium</taxon>
    </lineage>
</organism>
<dbReference type="InterPro" id="IPR023797">
    <property type="entry name" value="RNA3'_phos_cyclase_dom"/>
</dbReference>
<feature type="region of interest" description="Disordered" evidence="1">
    <location>
        <begin position="198"/>
        <end position="219"/>
    </location>
</feature>
<dbReference type="GO" id="GO:0006396">
    <property type="term" value="P:RNA processing"/>
    <property type="evidence" value="ECO:0007669"/>
    <property type="project" value="InterPro"/>
</dbReference>
<name>A0A1Y1HZ46_KLENI</name>
<feature type="domain" description="RNA 3'-terminal phosphate cyclase" evidence="2">
    <location>
        <begin position="42"/>
        <end position="143"/>
    </location>
</feature>
<evidence type="ECO:0000256" key="1">
    <source>
        <dbReference type="SAM" id="MobiDB-lite"/>
    </source>
</evidence>
<evidence type="ECO:0000259" key="2">
    <source>
        <dbReference type="Pfam" id="PF01137"/>
    </source>
</evidence>
<dbReference type="EMBL" id="DF237021">
    <property type="protein sequence ID" value="GAQ81138.1"/>
    <property type="molecule type" value="Genomic_DNA"/>
</dbReference>
<keyword evidence="5" id="KW-1185">Reference proteome</keyword>
<dbReference type="InterPro" id="IPR037136">
    <property type="entry name" value="RNA3'_phos_cyclase_dom_sf"/>
</dbReference>
<dbReference type="AlphaFoldDB" id="A0A1Y1HZ46"/>